<keyword evidence="3" id="KW-1185">Reference proteome</keyword>
<protein>
    <submittedName>
        <fullName evidence="2">Cro/C1-type helix-turn-helix DNA-binding protein</fullName>
    </submittedName>
</protein>
<dbReference type="InterPro" id="IPR001387">
    <property type="entry name" value="Cro/C1-type_HTH"/>
</dbReference>
<dbReference type="Proteomes" id="UP000294835">
    <property type="component" value="Unassembled WGS sequence"/>
</dbReference>
<dbReference type="CDD" id="cd00093">
    <property type="entry name" value="HTH_XRE"/>
    <property type="match status" value="1"/>
</dbReference>
<gene>
    <name evidence="2" type="ORF">EV662_10140</name>
</gene>
<proteinExistence type="predicted"/>
<dbReference type="AlphaFoldDB" id="A0A4V2SRQ3"/>
<reference evidence="2 3" key="1">
    <citation type="submission" date="2019-03" db="EMBL/GenBank/DDBJ databases">
        <title>Genomic Encyclopedia of Type Strains, Phase IV (KMG-IV): sequencing the most valuable type-strain genomes for metagenomic binning, comparative biology and taxonomic classification.</title>
        <authorList>
            <person name="Goeker M."/>
        </authorList>
    </citation>
    <scope>NUCLEOTIDE SEQUENCE [LARGE SCALE GENOMIC DNA]</scope>
    <source>
        <strain evidence="2 3">DSM 18063</strain>
    </source>
</reference>
<organism evidence="2 3">
    <name type="scientific">Rhodovulum marinum</name>
    <dbReference type="NCBI Taxonomy" id="320662"/>
    <lineage>
        <taxon>Bacteria</taxon>
        <taxon>Pseudomonadati</taxon>
        <taxon>Pseudomonadota</taxon>
        <taxon>Alphaproteobacteria</taxon>
        <taxon>Rhodobacterales</taxon>
        <taxon>Paracoccaceae</taxon>
        <taxon>Rhodovulum</taxon>
    </lineage>
</organism>
<name>A0A4V2SRQ3_9RHOB</name>
<feature type="domain" description="HTH cro/C1-type" evidence="1">
    <location>
        <begin position="27"/>
        <end position="71"/>
    </location>
</feature>
<dbReference type="EMBL" id="SLXP01000001">
    <property type="protein sequence ID" value="TCP43956.1"/>
    <property type="molecule type" value="Genomic_DNA"/>
</dbReference>
<dbReference type="InterPro" id="IPR010982">
    <property type="entry name" value="Lambda_DNA-bd_dom_sf"/>
</dbReference>
<dbReference type="RefSeq" id="WP_165915468.1">
    <property type="nucleotide sequence ID" value="NZ_SLXP01000001.1"/>
</dbReference>
<keyword evidence="2" id="KW-0238">DNA-binding</keyword>
<accession>A0A4V2SRQ3</accession>
<evidence type="ECO:0000259" key="1">
    <source>
        <dbReference type="PROSITE" id="PS50943"/>
    </source>
</evidence>
<evidence type="ECO:0000313" key="2">
    <source>
        <dbReference type="EMBL" id="TCP43956.1"/>
    </source>
</evidence>
<evidence type="ECO:0000313" key="3">
    <source>
        <dbReference type="Proteomes" id="UP000294835"/>
    </source>
</evidence>
<dbReference type="GO" id="GO:0003677">
    <property type="term" value="F:DNA binding"/>
    <property type="evidence" value="ECO:0007669"/>
    <property type="project" value="UniProtKB-KW"/>
</dbReference>
<dbReference type="SMART" id="SM00530">
    <property type="entry name" value="HTH_XRE"/>
    <property type="match status" value="1"/>
</dbReference>
<dbReference type="Pfam" id="PF13443">
    <property type="entry name" value="HTH_26"/>
    <property type="match status" value="1"/>
</dbReference>
<dbReference type="PROSITE" id="PS50943">
    <property type="entry name" value="HTH_CROC1"/>
    <property type="match status" value="1"/>
</dbReference>
<comment type="caution">
    <text evidence="2">The sequence shown here is derived from an EMBL/GenBank/DDBJ whole genome shotgun (WGS) entry which is preliminary data.</text>
</comment>
<sequence>MSNETNEARIQTARQNLRIAIAIRETTAAEVSRAADLSVNALGAFLRGKSSISYANLLRVCDVLDIPIGILHTPGSVTPGRLELQKVLSELSPEELAATVKNLSARPAPGRDHDA</sequence>
<dbReference type="Gene3D" id="1.10.260.40">
    <property type="entry name" value="lambda repressor-like DNA-binding domains"/>
    <property type="match status" value="1"/>
</dbReference>
<dbReference type="SUPFAM" id="SSF47413">
    <property type="entry name" value="lambda repressor-like DNA-binding domains"/>
    <property type="match status" value="1"/>
</dbReference>